<evidence type="ECO:0000256" key="3">
    <source>
        <dbReference type="ARBA" id="ARBA00022989"/>
    </source>
</evidence>
<accession>A0A917BPF2</accession>
<dbReference type="NCBIfam" id="NF040696">
    <property type="entry name" value="isopcys_mtase"/>
    <property type="match status" value="1"/>
</dbReference>
<dbReference type="Proteomes" id="UP000606044">
    <property type="component" value="Unassembled WGS sequence"/>
</dbReference>
<feature type="transmembrane region" description="Helical" evidence="5">
    <location>
        <begin position="56"/>
        <end position="77"/>
    </location>
</feature>
<evidence type="ECO:0000313" key="7">
    <source>
        <dbReference type="Proteomes" id="UP000606044"/>
    </source>
</evidence>
<dbReference type="AlphaFoldDB" id="A0A917BPF2"/>
<protein>
    <submittedName>
        <fullName evidence="6">Farnesyl cysteine carboxyl-methyltransferase</fullName>
    </submittedName>
</protein>
<dbReference type="PANTHER" id="PTHR12714:SF9">
    <property type="entry name" value="PROTEIN-S-ISOPRENYLCYSTEINE O-METHYLTRANSFERASE"/>
    <property type="match status" value="1"/>
</dbReference>
<keyword evidence="2 5" id="KW-0812">Transmembrane</keyword>
<sequence>MNSLSLFGHTVSLLTLASWIWAGCVIAWYLLRLPFELKVRRTRVADRRHRTFRETALLSVSTLGLGIIPAAFCLTRWPRALTYPASALQVAAGTLVFLVALWLFWRTHKDLGRNWSVSLEIKETHKLITHGVYRHVRHPMYSAFFLWAVAQALLLPNLMAGLSGLVGFGILFFFRVGREELMMRETFGPEYDAYMARTKRIIPGVY</sequence>
<evidence type="ECO:0000256" key="4">
    <source>
        <dbReference type="ARBA" id="ARBA00023136"/>
    </source>
</evidence>
<dbReference type="InterPro" id="IPR054851">
    <property type="entry name" value="Isoprenylcys_mtase"/>
</dbReference>
<dbReference type="RefSeq" id="WP_188576224.1">
    <property type="nucleotide sequence ID" value="NZ_BMCT01000001.1"/>
</dbReference>
<dbReference type="GO" id="GO:0004671">
    <property type="term" value="F:protein C-terminal S-isoprenylcysteine carboxyl O-methyltransferase activity"/>
    <property type="evidence" value="ECO:0007669"/>
    <property type="project" value="InterPro"/>
</dbReference>
<name>A0A917BPF2_9HYPH</name>
<keyword evidence="7" id="KW-1185">Reference proteome</keyword>
<feature type="transmembrane region" description="Helical" evidence="5">
    <location>
        <begin position="144"/>
        <end position="174"/>
    </location>
</feature>
<comment type="caution">
    <text evidence="6">The sequence shown here is derived from an EMBL/GenBank/DDBJ whole genome shotgun (WGS) entry which is preliminary data.</text>
</comment>
<evidence type="ECO:0000256" key="2">
    <source>
        <dbReference type="ARBA" id="ARBA00022692"/>
    </source>
</evidence>
<keyword evidence="4 5" id="KW-0472">Membrane</keyword>
<dbReference type="Pfam" id="PF04140">
    <property type="entry name" value="ICMT"/>
    <property type="match status" value="1"/>
</dbReference>
<reference evidence="6" key="2">
    <citation type="submission" date="2020-09" db="EMBL/GenBank/DDBJ databases">
        <authorList>
            <person name="Sun Q."/>
            <person name="Sedlacek I."/>
        </authorList>
    </citation>
    <scope>NUCLEOTIDE SEQUENCE</scope>
    <source>
        <strain evidence="6">CCM 7897</strain>
    </source>
</reference>
<feature type="transmembrane region" description="Helical" evidence="5">
    <location>
        <begin position="6"/>
        <end position="31"/>
    </location>
</feature>
<evidence type="ECO:0000256" key="5">
    <source>
        <dbReference type="SAM" id="Phobius"/>
    </source>
</evidence>
<dbReference type="GO" id="GO:0016020">
    <property type="term" value="C:membrane"/>
    <property type="evidence" value="ECO:0007669"/>
    <property type="project" value="UniProtKB-SubCell"/>
</dbReference>
<keyword evidence="3 5" id="KW-1133">Transmembrane helix</keyword>
<evidence type="ECO:0000256" key="1">
    <source>
        <dbReference type="ARBA" id="ARBA00004141"/>
    </source>
</evidence>
<dbReference type="InterPro" id="IPR007269">
    <property type="entry name" value="ICMT_MeTrfase"/>
</dbReference>
<dbReference type="EMBL" id="BMCT01000001">
    <property type="protein sequence ID" value="GGF53871.1"/>
    <property type="molecule type" value="Genomic_DNA"/>
</dbReference>
<evidence type="ECO:0000313" key="6">
    <source>
        <dbReference type="EMBL" id="GGF53871.1"/>
    </source>
</evidence>
<gene>
    <name evidence="6" type="ORF">GCM10007301_11690</name>
</gene>
<dbReference type="Gene3D" id="1.20.120.1630">
    <property type="match status" value="1"/>
</dbReference>
<organism evidence="6 7">
    <name type="scientific">Azorhizobium oxalatiphilum</name>
    <dbReference type="NCBI Taxonomy" id="980631"/>
    <lineage>
        <taxon>Bacteria</taxon>
        <taxon>Pseudomonadati</taxon>
        <taxon>Pseudomonadota</taxon>
        <taxon>Alphaproteobacteria</taxon>
        <taxon>Hyphomicrobiales</taxon>
        <taxon>Xanthobacteraceae</taxon>
        <taxon>Azorhizobium</taxon>
    </lineage>
</organism>
<proteinExistence type="predicted"/>
<feature type="transmembrane region" description="Helical" evidence="5">
    <location>
        <begin position="83"/>
        <end position="105"/>
    </location>
</feature>
<reference evidence="6" key="1">
    <citation type="journal article" date="2014" name="Int. J. Syst. Evol. Microbiol.">
        <title>Complete genome sequence of Corynebacterium casei LMG S-19264T (=DSM 44701T), isolated from a smear-ripened cheese.</title>
        <authorList>
            <consortium name="US DOE Joint Genome Institute (JGI-PGF)"/>
            <person name="Walter F."/>
            <person name="Albersmeier A."/>
            <person name="Kalinowski J."/>
            <person name="Ruckert C."/>
        </authorList>
    </citation>
    <scope>NUCLEOTIDE SEQUENCE</scope>
    <source>
        <strain evidence="6">CCM 7897</strain>
    </source>
</reference>
<dbReference type="PANTHER" id="PTHR12714">
    <property type="entry name" value="PROTEIN-S ISOPRENYLCYSTEINE O-METHYLTRANSFERASE"/>
    <property type="match status" value="1"/>
</dbReference>
<comment type="subcellular location">
    <subcellularLocation>
        <location evidence="1">Membrane</location>
        <topology evidence="1">Multi-pass membrane protein</topology>
    </subcellularLocation>
</comment>